<comment type="caution">
    <text evidence="1">The sequence shown here is derived from an EMBL/GenBank/DDBJ whole genome shotgun (WGS) entry which is preliminary data.</text>
</comment>
<protein>
    <submittedName>
        <fullName evidence="1">Uncharacterized protein</fullName>
    </submittedName>
</protein>
<accession>A0ACB8SSU3</accession>
<dbReference type="EMBL" id="MU277224">
    <property type="protein sequence ID" value="KAI0059679.1"/>
    <property type="molecule type" value="Genomic_DNA"/>
</dbReference>
<dbReference type="Proteomes" id="UP000814140">
    <property type="component" value="Unassembled WGS sequence"/>
</dbReference>
<evidence type="ECO:0000313" key="1">
    <source>
        <dbReference type="EMBL" id="KAI0059679.1"/>
    </source>
</evidence>
<reference evidence="1" key="1">
    <citation type="submission" date="2021-03" db="EMBL/GenBank/DDBJ databases">
        <authorList>
            <consortium name="DOE Joint Genome Institute"/>
            <person name="Ahrendt S."/>
            <person name="Looney B.P."/>
            <person name="Miyauchi S."/>
            <person name="Morin E."/>
            <person name="Drula E."/>
            <person name="Courty P.E."/>
            <person name="Chicoki N."/>
            <person name="Fauchery L."/>
            <person name="Kohler A."/>
            <person name="Kuo A."/>
            <person name="Labutti K."/>
            <person name="Pangilinan J."/>
            <person name="Lipzen A."/>
            <person name="Riley R."/>
            <person name="Andreopoulos W."/>
            <person name="He G."/>
            <person name="Johnson J."/>
            <person name="Barry K.W."/>
            <person name="Grigoriev I.V."/>
            <person name="Nagy L."/>
            <person name="Hibbett D."/>
            <person name="Henrissat B."/>
            <person name="Matheny P.B."/>
            <person name="Labbe J."/>
            <person name="Martin F."/>
        </authorList>
    </citation>
    <scope>NUCLEOTIDE SEQUENCE</scope>
    <source>
        <strain evidence="1">HHB10654</strain>
    </source>
</reference>
<name>A0ACB8SSU3_9AGAM</name>
<evidence type="ECO:0000313" key="2">
    <source>
        <dbReference type="Proteomes" id="UP000814140"/>
    </source>
</evidence>
<keyword evidence="2" id="KW-1185">Reference proteome</keyword>
<reference evidence="1" key="2">
    <citation type="journal article" date="2022" name="New Phytol.">
        <title>Evolutionary transition to the ectomycorrhizal habit in the genomes of a hyperdiverse lineage of mushroom-forming fungi.</title>
        <authorList>
            <person name="Looney B."/>
            <person name="Miyauchi S."/>
            <person name="Morin E."/>
            <person name="Drula E."/>
            <person name="Courty P.E."/>
            <person name="Kohler A."/>
            <person name="Kuo A."/>
            <person name="LaButti K."/>
            <person name="Pangilinan J."/>
            <person name="Lipzen A."/>
            <person name="Riley R."/>
            <person name="Andreopoulos W."/>
            <person name="He G."/>
            <person name="Johnson J."/>
            <person name="Nolan M."/>
            <person name="Tritt A."/>
            <person name="Barry K.W."/>
            <person name="Grigoriev I.V."/>
            <person name="Nagy L.G."/>
            <person name="Hibbett D."/>
            <person name="Henrissat B."/>
            <person name="Matheny P.B."/>
            <person name="Labbe J."/>
            <person name="Martin F.M."/>
        </authorList>
    </citation>
    <scope>NUCLEOTIDE SEQUENCE</scope>
    <source>
        <strain evidence="1">HHB10654</strain>
    </source>
</reference>
<organism evidence="1 2">
    <name type="scientific">Artomyces pyxidatus</name>
    <dbReference type="NCBI Taxonomy" id="48021"/>
    <lineage>
        <taxon>Eukaryota</taxon>
        <taxon>Fungi</taxon>
        <taxon>Dikarya</taxon>
        <taxon>Basidiomycota</taxon>
        <taxon>Agaricomycotina</taxon>
        <taxon>Agaricomycetes</taxon>
        <taxon>Russulales</taxon>
        <taxon>Auriscalpiaceae</taxon>
        <taxon>Artomyces</taxon>
    </lineage>
</organism>
<gene>
    <name evidence="1" type="ORF">BV25DRAFT_1828651</name>
</gene>
<proteinExistence type="predicted"/>
<sequence>MIPYTPADPSAACDSIRACRTLDNIISASLVTILACIWTAVHRNVPGPAVAGRSRLRHSVARVLELVQIVAVTLLVPEWVFAWAVRQLLIARDVAKQLESVRNEAKRAWEVKRGGDEGGGDGRRECTDSGNGNAREYTPSTNLCAGRLDGSSLAVDERVGRLGGNWTTQHGFFVIMGGFHLYEDGEPRHPLSRWDVVELVRTGDLVPPTNDEIRGLSQGDALSKALAVVQTLWFVGQSIARHAEDLPITQLEVMALAYTTVTIAMYVAWWSKPQNVGSPVRVAVKLPEPWWAEEVNWYQRILAVTTGWQDLLVDLRKQSRVPTFYSGNINNHDSGLYADVVALCAAMVFGAVHCAAWNYDFPSRAEQHLWRISSIGIIALPGAMLLVILALWVLEKYEDVLPYIAMSVFFLSSPMYIAARVLLLVLSFTTLRSLPPEAYRAVQWTLLIPHLA</sequence>